<feature type="domain" description="Gnk2-homologous" evidence="4">
    <location>
        <begin position="134"/>
        <end position="245"/>
    </location>
</feature>
<dbReference type="AlphaFoldDB" id="A0A1E5WM96"/>
<dbReference type="Gene3D" id="3.30.430.20">
    <property type="entry name" value="Gnk2 domain, C-X8-C-X2-C motif"/>
    <property type="match status" value="2"/>
</dbReference>
<keyword evidence="1 3" id="KW-0732">Signal</keyword>
<comment type="caution">
    <text evidence="5">The sequence shown here is derived from an EMBL/GenBank/DDBJ whole genome shotgun (WGS) entry which is preliminary data.</text>
</comment>
<dbReference type="PROSITE" id="PS51473">
    <property type="entry name" value="GNK2"/>
    <property type="match status" value="2"/>
</dbReference>
<protein>
    <recommendedName>
        <fullName evidence="4">Gnk2-homologous domain-containing protein</fullName>
    </recommendedName>
</protein>
<accession>A0A1E5WM96</accession>
<evidence type="ECO:0000256" key="1">
    <source>
        <dbReference type="ARBA" id="ARBA00022729"/>
    </source>
</evidence>
<dbReference type="Proteomes" id="UP000095767">
    <property type="component" value="Unassembled WGS sequence"/>
</dbReference>
<evidence type="ECO:0000313" key="5">
    <source>
        <dbReference type="EMBL" id="OEL38250.1"/>
    </source>
</evidence>
<reference evidence="5 6" key="1">
    <citation type="submission" date="2016-09" db="EMBL/GenBank/DDBJ databases">
        <title>The draft genome of Dichanthelium oligosanthes: A C3 panicoid grass species.</title>
        <authorList>
            <person name="Studer A.J."/>
            <person name="Schnable J.C."/>
            <person name="Brutnell T.P."/>
        </authorList>
    </citation>
    <scope>NUCLEOTIDE SEQUENCE [LARGE SCALE GENOMIC DNA]</scope>
    <source>
        <strain evidence="6">cv. Kellogg 1175</strain>
        <tissue evidence="5">Leaf</tissue>
    </source>
</reference>
<evidence type="ECO:0000256" key="3">
    <source>
        <dbReference type="SAM" id="SignalP"/>
    </source>
</evidence>
<evidence type="ECO:0000259" key="4">
    <source>
        <dbReference type="PROSITE" id="PS51473"/>
    </source>
</evidence>
<evidence type="ECO:0000256" key="2">
    <source>
        <dbReference type="ARBA" id="ARBA00022737"/>
    </source>
</evidence>
<name>A0A1E5WM96_9POAL</name>
<dbReference type="EMBL" id="LWDX02002500">
    <property type="protein sequence ID" value="OEL38250.1"/>
    <property type="molecule type" value="Genomic_DNA"/>
</dbReference>
<gene>
    <name evidence="5" type="ORF">BAE44_0000731</name>
</gene>
<proteinExistence type="predicted"/>
<dbReference type="Pfam" id="PF01657">
    <property type="entry name" value="Stress-antifung"/>
    <property type="match status" value="2"/>
</dbReference>
<dbReference type="PANTHER" id="PTHR32099:SF102">
    <property type="entry name" value="OS12G0608700 PROTEIN"/>
    <property type="match status" value="1"/>
</dbReference>
<dbReference type="OrthoDB" id="678992at2759"/>
<keyword evidence="2" id="KW-0677">Repeat</keyword>
<keyword evidence="6" id="KW-1185">Reference proteome</keyword>
<feature type="domain" description="Gnk2-homologous" evidence="4">
    <location>
        <begin position="21"/>
        <end position="128"/>
    </location>
</feature>
<sequence>MLLAVAASLGVAAVDQDVQAQISQYTCSTTANYTDGSQYEQNLDSLVSTLSTTAAAGNGDDGWFHSGSAGGAPYQAWGLIMCYADCNATQCQDCLQKAAAVREEMCPHSRSMSVNYDGCLLRYADASFLGAADTGDWLYTWVLAYATDAASMNETRWRLMSTLAEKAGDEPLRWMSGGERYTDVRGEEQVLYGLAQCTRDLAPGECAGCLKHALAEVSEKEGMRSSTKASVKGYSCYLRYQLNDPFDVAVARPQLQAAGAAPPPGSNGRKTPVIAALAAAAGTVAVLLVAGV</sequence>
<dbReference type="InterPro" id="IPR002902">
    <property type="entry name" value="GNK2"/>
</dbReference>
<feature type="signal peptide" evidence="3">
    <location>
        <begin position="1"/>
        <end position="20"/>
    </location>
</feature>
<organism evidence="5 6">
    <name type="scientific">Dichanthelium oligosanthes</name>
    <dbReference type="NCBI Taxonomy" id="888268"/>
    <lineage>
        <taxon>Eukaryota</taxon>
        <taxon>Viridiplantae</taxon>
        <taxon>Streptophyta</taxon>
        <taxon>Embryophyta</taxon>
        <taxon>Tracheophyta</taxon>
        <taxon>Spermatophyta</taxon>
        <taxon>Magnoliopsida</taxon>
        <taxon>Liliopsida</taxon>
        <taxon>Poales</taxon>
        <taxon>Poaceae</taxon>
        <taxon>PACMAD clade</taxon>
        <taxon>Panicoideae</taxon>
        <taxon>Panicodae</taxon>
        <taxon>Paniceae</taxon>
        <taxon>Dichantheliinae</taxon>
        <taxon>Dichanthelium</taxon>
    </lineage>
</organism>
<dbReference type="PANTHER" id="PTHR32099">
    <property type="entry name" value="CYSTEINE-RICH REPEAT SECRETORY PROTEIN"/>
    <property type="match status" value="1"/>
</dbReference>
<evidence type="ECO:0000313" key="6">
    <source>
        <dbReference type="Proteomes" id="UP000095767"/>
    </source>
</evidence>
<dbReference type="STRING" id="888268.A0A1E5WM96"/>
<feature type="chain" id="PRO_5009189389" description="Gnk2-homologous domain-containing protein" evidence="3">
    <location>
        <begin position="21"/>
        <end position="292"/>
    </location>
</feature>
<dbReference type="CDD" id="cd23509">
    <property type="entry name" value="Gnk2-like"/>
    <property type="match status" value="2"/>
</dbReference>
<dbReference type="InterPro" id="IPR038408">
    <property type="entry name" value="GNK2_sf"/>
</dbReference>